<evidence type="ECO:0000259" key="2">
    <source>
        <dbReference type="PROSITE" id="PS51025"/>
    </source>
</evidence>
<dbReference type="EMBL" id="JAKRKC020000001">
    <property type="protein sequence ID" value="MCK2214535.1"/>
    <property type="molecule type" value="Genomic_DNA"/>
</dbReference>
<proteinExistence type="predicted"/>
<dbReference type="SUPFAM" id="SSF55729">
    <property type="entry name" value="Acyl-CoA N-acyltransferases (Nat)"/>
    <property type="match status" value="1"/>
</dbReference>
<dbReference type="RefSeq" id="WP_242374221.1">
    <property type="nucleotide sequence ID" value="NZ_JAKRKC020000001.1"/>
</dbReference>
<dbReference type="PANTHER" id="PTHR13947">
    <property type="entry name" value="GNAT FAMILY N-ACETYLTRANSFERASE"/>
    <property type="match status" value="1"/>
</dbReference>
<dbReference type="PROSITE" id="PS51025">
    <property type="entry name" value="PWI"/>
    <property type="match status" value="1"/>
</dbReference>
<feature type="domain" description="PWI" evidence="2">
    <location>
        <begin position="1"/>
        <end position="19"/>
    </location>
</feature>
<sequence>MLIEERETGDGELAALLDAAFAELVARYGPEGRSQVRPGARFLVAVVDGQAVGCGAVQPVDELTGELKRMYVRPGHRGRGIAKALLGALEELAAGMGHRRLRLATGLRQPEAIALYERCAYTLTEPYGKYVDAPLTRCYAKALTAERP</sequence>
<evidence type="ECO:0000313" key="4">
    <source>
        <dbReference type="EMBL" id="MCK2214535.1"/>
    </source>
</evidence>
<dbReference type="InterPro" id="IPR050769">
    <property type="entry name" value="NAT_camello-type"/>
</dbReference>
<comment type="caution">
    <text evidence="4">The sequence shown here is derived from an EMBL/GenBank/DDBJ whole genome shotgun (WGS) entry which is preliminary data.</text>
</comment>
<feature type="domain" description="N-acetyltransferase" evidence="3">
    <location>
        <begin position="1"/>
        <end position="148"/>
    </location>
</feature>
<evidence type="ECO:0000256" key="1">
    <source>
        <dbReference type="ARBA" id="ARBA00022679"/>
    </source>
</evidence>
<reference evidence="4 5" key="1">
    <citation type="submission" date="2022-04" db="EMBL/GenBank/DDBJ databases">
        <title>Genome draft of Actinomadura sp. ATCC 31491.</title>
        <authorList>
            <person name="Shi X."/>
            <person name="Du Y."/>
        </authorList>
    </citation>
    <scope>NUCLEOTIDE SEQUENCE [LARGE SCALE GENOMIC DNA]</scope>
    <source>
        <strain evidence="4 5">ATCC 31491</strain>
    </source>
</reference>
<dbReference type="CDD" id="cd04301">
    <property type="entry name" value="NAT_SF"/>
    <property type="match status" value="1"/>
</dbReference>
<name>A0ABT0FQF1_9ACTN</name>
<dbReference type="InterPro" id="IPR002483">
    <property type="entry name" value="PWI_dom"/>
</dbReference>
<evidence type="ECO:0000259" key="3">
    <source>
        <dbReference type="PROSITE" id="PS51186"/>
    </source>
</evidence>
<evidence type="ECO:0000313" key="5">
    <source>
        <dbReference type="Proteomes" id="UP001317259"/>
    </source>
</evidence>
<organism evidence="4 5">
    <name type="scientific">Actinomadura luzonensis</name>
    <dbReference type="NCBI Taxonomy" id="2805427"/>
    <lineage>
        <taxon>Bacteria</taxon>
        <taxon>Bacillati</taxon>
        <taxon>Actinomycetota</taxon>
        <taxon>Actinomycetes</taxon>
        <taxon>Streptosporangiales</taxon>
        <taxon>Thermomonosporaceae</taxon>
        <taxon>Actinomadura</taxon>
    </lineage>
</organism>
<keyword evidence="5" id="KW-1185">Reference proteome</keyword>
<dbReference type="Proteomes" id="UP001317259">
    <property type="component" value="Unassembled WGS sequence"/>
</dbReference>
<dbReference type="PANTHER" id="PTHR13947:SF37">
    <property type="entry name" value="LD18367P"/>
    <property type="match status" value="1"/>
</dbReference>
<dbReference type="Pfam" id="PF00583">
    <property type="entry name" value="Acetyltransf_1"/>
    <property type="match status" value="1"/>
</dbReference>
<dbReference type="InterPro" id="IPR000182">
    <property type="entry name" value="GNAT_dom"/>
</dbReference>
<dbReference type="Gene3D" id="3.40.630.30">
    <property type="match status" value="1"/>
</dbReference>
<gene>
    <name evidence="4" type="ORF">MF672_012145</name>
</gene>
<accession>A0ABT0FQF1</accession>
<protein>
    <submittedName>
        <fullName evidence="4">GNAT family N-acetyltransferase</fullName>
    </submittedName>
</protein>
<dbReference type="InterPro" id="IPR016181">
    <property type="entry name" value="Acyl_CoA_acyltransferase"/>
</dbReference>
<keyword evidence="1" id="KW-0808">Transferase</keyword>
<dbReference type="PROSITE" id="PS51186">
    <property type="entry name" value="GNAT"/>
    <property type="match status" value="1"/>
</dbReference>